<dbReference type="AlphaFoldDB" id="A0A0G4FLL5"/>
<keyword evidence="3" id="KW-1185">Reference proteome</keyword>
<evidence type="ECO:0000313" key="3">
    <source>
        <dbReference type="Proteomes" id="UP000041254"/>
    </source>
</evidence>
<name>A0A0G4FLL5_VITBC</name>
<dbReference type="EMBL" id="CDMY01000460">
    <property type="protein sequence ID" value="CEM14901.1"/>
    <property type="molecule type" value="Genomic_DNA"/>
</dbReference>
<feature type="region of interest" description="Disordered" evidence="1">
    <location>
        <begin position="1"/>
        <end position="117"/>
    </location>
</feature>
<dbReference type="Proteomes" id="UP000041254">
    <property type="component" value="Unassembled WGS sequence"/>
</dbReference>
<dbReference type="VEuPathDB" id="CryptoDB:Vbra_15695"/>
<reference evidence="2 3" key="1">
    <citation type="submission" date="2014-11" db="EMBL/GenBank/DDBJ databases">
        <authorList>
            <person name="Zhu J."/>
            <person name="Qi W."/>
            <person name="Song R."/>
        </authorList>
    </citation>
    <scope>NUCLEOTIDE SEQUENCE [LARGE SCALE GENOMIC DNA]</scope>
</reference>
<feature type="compositionally biased region" description="Basic and acidic residues" evidence="1">
    <location>
        <begin position="47"/>
        <end position="61"/>
    </location>
</feature>
<dbReference type="PhylomeDB" id="A0A0G4FLL5"/>
<proteinExistence type="predicted"/>
<organism evidence="2 3">
    <name type="scientific">Vitrella brassicaformis (strain CCMP3155)</name>
    <dbReference type="NCBI Taxonomy" id="1169540"/>
    <lineage>
        <taxon>Eukaryota</taxon>
        <taxon>Sar</taxon>
        <taxon>Alveolata</taxon>
        <taxon>Colpodellida</taxon>
        <taxon>Vitrellaceae</taxon>
        <taxon>Vitrella</taxon>
    </lineage>
</organism>
<protein>
    <submittedName>
        <fullName evidence="2">Uncharacterized protein</fullName>
    </submittedName>
</protein>
<evidence type="ECO:0000313" key="2">
    <source>
        <dbReference type="EMBL" id="CEM14901.1"/>
    </source>
</evidence>
<sequence>MASSVVVDEAGKRAGLSGAFGELIGPQPPAIGESVVVQPSADATDDQQGKEEHVCGEDTGEKGPQLGGTITIPPAPPRAAPASPAAADMDDEGAASDGSSPLLPHAHITSSSGWRHRGRGRCHAAAISADSLATLSSFRTAGRRMLHYSDSVAIAEGKSAGRRLVLKCPVPKGIATVTATVDRKGETVPGIPELSPQDLLQSVAPSEEKEVGIAVYIFISREELLSLFAPGTPELSPDDLLRLSATVKRGVAAMQQLAARRSTLTATLTAFGEVPADGRRPYVRPWQRGGLKGADGEPGLFPIRCGEQPGTRDGVLGVRGLFYMAERIGK</sequence>
<gene>
    <name evidence="2" type="ORF">Vbra_15695</name>
</gene>
<dbReference type="InParanoid" id="A0A0G4FLL5"/>
<evidence type="ECO:0000256" key="1">
    <source>
        <dbReference type="SAM" id="MobiDB-lite"/>
    </source>
</evidence>
<accession>A0A0G4FLL5</accession>